<dbReference type="InterPro" id="IPR015683">
    <property type="entry name" value="Ionotropic_Glu_rcpt"/>
</dbReference>
<keyword evidence="1 23" id="KW-0813">Transport</keyword>
<evidence type="ECO:0000256" key="23">
    <source>
        <dbReference type="RuleBase" id="RU367118"/>
    </source>
</evidence>
<evidence type="ECO:0000259" key="24">
    <source>
        <dbReference type="SMART" id="SM00079"/>
    </source>
</evidence>
<dbReference type="CDD" id="cd13715">
    <property type="entry name" value="PBP2_iGluR_AMPA"/>
    <property type="match status" value="1"/>
</dbReference>
<dbReference type="CDD" id="cd06389">
    <property type="entry name" value="PBP1_iGluR_AMPA_GluR2"/>
    <property type="match status" value="1"/>
</dbReference>
<feature type="disulfide bond" evidence="22">
    <location>
        <begin position="78"/>
        <end position="330"/>
    </location>
</feature>
<dbReference type="SMART" id="SM00079">
    <property type="entry name" value="PBPe"/>
    <property type="match status" value="1"/>
</dbReference>
<dbReference type="Proteomes" id="UP000593571">
    <property type="component" value="Unassembled WGS sequence"/>
</dbReference>
<comment type="similarity">
    <text evidence="23">Belongs to the glutamate-gated ion channel (TC 1.A.10.1) family.</text>
</comment>
<dbReference type="GO" id="GO:0022824">
    <property type="term" value="F:transmitter-gated monoatomic ion channel activity"/>
    <property type="evidence" value="ECO:0007669"/>
    <property type="project" value="UniProtKB-ARBA"/>
</dbReference>
<keyword evidence="4 23" id="KW-0812">Transmembrane</keyword>
<dbReference type="FunFam" id="3.40.190.10:FF:000001">
    <property type="entry name" value="Glutamate receptor ionotropic, kainate 2"/>
    <property type="match status" value="1"/>
</dbReference>
<evidence type="ECO:0000256" key="13">
    <source>
        <dbReference type="ARBA" id="ARBA00023180"/>
    </source>
</evidence>
<dbReference type="SUPFAM" id="SSF53850">
    <property type="entry name" value="Periplasmic binding protein-like II"/>
    <property type="match status" value="1"/>
</dbReference>
<dbReference type="SMART" id="SM00918">
    <property type="entry name" value="Lig_chan-Glu_bd"/>
    <property type="match status" value="1"/>
</dbReference>
<keyword evidence="6 23" id="KW-1133">Transmembrane helix</keyword>
<keyword evidence="14 23" id="KW-0628">Postsynaptic cell membrane</keyword>
<keyword evidence="12 23" id="KW-0675">Receptor</keyword>
<evidence type="ECO:0000256" key="11">
    <source>
        <dbReference type="ARBA" id="ARBA00023157"/>
    </source>
</evidence>
<evidence type="ECO:0000256" key="8">
    <source>
        <dbReference type="ARBA" id="ARBA00023065"/>
    </source>
</evidence>
<dbReference type="Gene3D" id="3.40.190.10">
    <property type="entry name" value="Periplasmic binding protein-like II"/>
    <property type="match status" value="2"/>
</dbReference>
<keyword evidence="8 23" id="KW-0406">Ion transport</keyword>
<dbReference type="EMBL" id="JACASE010000016">
    <property type="protein sequence ID" value="KAF6401127.1"/>
    <property type="molecule type" value="Genomic_DNA"/>
</dbReference>
<dbReference type="Pfam" id="PF00060">
    <property type="entry name" value="Lig_chan"/>
    <property type="match status" value="1"/>
</dbReference>
<evidence type="ECO:0000256" key="20">
    <source>
        <dbReference type="PIRSR" id="PIRSR601508-1"/>
    </source>
</evidence>
<protein>
    <recommendedName>
        <fullName evidence="23">Glutamate receptor</fullName>
    </recommendedName>
</protein>
<keyword evidence="2 23" id="KW-1003">Cell membrane</keyword>
<feature type="chain" id="PRO_5029936972" description="Glutamate receptor" evidence="23">
    <location>
        <begin position="25"/>
        <end position="883"/>
    </location>
</feature>
<reference evidence="26 27" key="1">
    <citation type="journal article" date="2020" name="Nature">
        <title>Six reference-quality genomes reveal evolution of bat adaptations.</title>
        <authorList>
            <person name="Jebb D."/>
            <person name="Huang Z."/>
            <person name="Pippel M."/>
            <person name="Hughes G.M."/>
            <person name="Lavrichenko K."/>
            <person name="Devanna P."/>
            <person name="Winkler S."/>
            <person name="Jermiin L.S."/>
            <person name="Skirmuntt E.C."/>
            <person name="Katzourakis A."/>
            <person name="Burkitt-Gray L."/>
            <person name="Ray D.A."/>
            <person name="Sullivan K.A.M."/>
            <person name="Roscito J.G."/>
            <person name="Kirilenko B.M."/>
            <person name="Davalos L.M."/>
            <person name="Corthals A.P."/>
            <person name="Power M.L."/>
            <person name="Jones G."/>
            <person name="Ransome R.D."/>
            <person name="Dechmann D.K.N."/>
            <person name="Locatelli A.G."/>
            <person name="Puechmaille S.J."/>
            <person name="Fedrigo O."/>
            <person name="Jarvis E.D."/>
            <person name="Hiller M."/>
            <person name="Vernes S.C."/>
            <person name="Myers E.W."/>
            <person name="Teeling E.C."/>
        </authorList>
    </citation>
    <scope>NUCLEOTIDE SEQUENCE [LARGE SCALE GENOMIC DNA]</scope>
    <source>
        <strain evidence="26">MRouAeg1</strain>
        <tissue evidence="26">Muscle</tissue>
    </source>
</reference>
<evidence type="ECO:0000256" key="15">
    <source>
        <dbReference type="ARBA" id="ARBA00023286"/>
    </source>
</evidence>
<evidence type="ECO:0000256" key="6">
    <source>
        <dbReference type="ARBA" id="ARBA00022989"/>
    </source>
</evidence>
<organism evidence="26 27">
    <name type="scientific">Rousettus aegyptiacus</name>
    <name type="common">Egyptian fruit bat</name>
    <name type="synonym">Pteropus aegyptiacus</name>
    <dbReference type="NCBI Taxonomy" id="9407"/>
    <lineage>
        <taxon>Eukaryota</taxon>
        <taxon>Metazoa</taxon>
        <taxon>Chordata</taxon>
        <taxon>Craniata</taxon>
        <taxon>Vertebrata</taxon>
        <taxon>Euteleostomi</taxon>
        <taxon>Mammalia</taxon>
        <taxon>Eutheria</taxon>
        <taxon>Laurasiatheria</taxon>
        <taxon>Chiroptera</taxon>
        <taxon>Yinpterochiroptera</taxon>
        <taxon>Pteropodoidea</taxon>
        <taxon>Pteropodidae</taxon>
        <taxon>Rousettinae</taxon>
        <taxon>Rousettus</taxon>
    </lineage>
</organism>
<dbReference type="SUPFAM" id="SSF53822">
    <property type="entry name" value="Periplasmic binding protein-like I"/>
    <property type="match status" value="1"/>
</dbReference>
<dbReference type="AlphaFoldDB" id="A0A7J8BQL1"/>
<keyword evidence="13" id="KW-0325">Glycoprotein</keyword>
<feature type="domain" description="Ionotropic glutamate receptor L-glutamate and glycine-binding" evidence="25">
    <location>
        <begin position="425"/>
        <end position="490"/>
    </location>
</feature>
<feature type="binding site" evidence="20">
    <location>
        <position position="676"/>
    </location>
    <ligand>
        <name>L-glutamate</name>
        <dbReference type="ChEBI" id="CHEBI:29985"/>
    </ligand>
</feature>
<feature type="transmembrane region" description="Helical" evidence="23">
    <location>
        <begin position="815"/>
        <end position="837"/>
    </location>
</feature>
<comment type="catalytic activity">
    <reaction evidence="19">
        <text>Ca(2+)(in) = Ca(2+)(out)</text>
        <dbReference type="Rhea" id="RHEA:29671"/>
        <dbReference type="ChEBI" id="CHEBI:29108"/>
    </reaction>
</comment>
<comment type="subcellular location">
    <subcellularLocation>
        <location evidence="18 23">Postsynaptic cell membrane</location>
        <topology evidence="18 23">Multi-pass membrane protein</topology>
    </subcellularLocation>
</comment>
<feature type="binding site" evidence="20">
    <location>
        <position position="675"/>
    </location>
    <ligand>
        <name>L-glutamate</name>
        <dbReference type="ChEBI" id="CHEBI:29985"/>
    </ligand>
</feature>
<evidence type="ECO:0000256" key="9">
    <source>
        <dbReference type="ARBA" id="ARBA00023136"/>
    </source>
</evidence>
<dbReference type="InterPro" id="IPR019594">
    <property type="entry name" value="Glu/Gly-bd"/>
</dbReference>
<proteinExistence type="inferred from homology"/>
<keyword evidence="7 23" id="KW-0770">Synapse</keyword>
<feature type="binding site" evidence="20">
    <location>
        <position position="506"/>
    </location>
    <ligand>
        <name>L-glutamate</name>
        <dbReference type="ChEBI" id="CHEBI:29985"/>
    </ligand>
</feature>
<evidence type="ECO:0000256" key="12">
    <source>
        <dbReference type="ARBA" id="ARBA00023170"/>
    </source>
</evidence>
<dbReference type="FunFam" id="3.40.50.2300:FF:000004">
    <property type="entry name" value="Glutamate receptor, ionotropic, AMPA 2"/>
    <property type="match status" value="1"/>
</dbReference>
<dbReference type="FunFam" id="1.10.287.70:FF:000067">
    <property type="entry name" value="glutamate receptor 2 isoform X1"/>
    <property type="match status" value="1"/>
</dbReference>
<keyword evidence="17 23" id="KW-0407">Ion channel</keyword>
<dbReference type="InterPro" id="IPR001508">
    <property type="entry name" value="Iono_Glu_rcpt_met"/>
</dbReference>
<evidence type="ECO:0000256" key="14">
    <source>
        <dbReference type="ARBA" id="ARBA00023257"/>
    </source>
</evidence>
<keyword evidence="15 23" id="KW-1071">Ligand-gated ion channel</keyword>
<dbReference type="InterPro" id="IPR001320">
    <property type="entry name" value="Iontro_rcpt_C"/>
</dbReference>
<evidence type="ECO:0000256" key="18">
    <source>
        <dbReference type="ARBA" id="ARBA00034104"/>
    </source>
</evidence>
<dbReference type="PANTHER" id="PTHR18966">
    <property type="entry name" value="IONOTROPIC GLUTAMATE RECEPTOR"/>
    <property type="match status" value="1"/>
</dbReference>
<feature type="transmembrane region" description="Helical" evidence="23">
    <location>
        <begin position="625"/>
        <end position="647"/>
    </location>
</feature>
<evidence type="ECO:0000256" key="4">
    <source>
        <dbReference type="ARBA" id="ARBA00022692"/>
    </source>
</evidence>
<dbReference type="Pfam" id="PF10613">
    <property type="entry name" value="Lig_chan-Glu_bd"/>
    <property type="match status" value="1"/>
</dbReference>
<feature type="binding site" evidence="20">
    <location>
        <position position="726"/>
    </location>
    <ligand>
        <name>L-glutamate</name>
        <dbReference type="ChEBI" id="CHEBI:29985"/>
    </ligand>
</feature>
<dbReference type="Gene3D" id="3.40.50.2300">
    <property type="match status" value="2"/>
</dbReference>
<dbReference type="SUPFAM" id="SSF81324">
    <property type="entry name" value="Voltage-gated potassium channels"/>
    <property type="match status" value="1"/>
</dbReference>
<evidence type="ECO:0000313" key="27">
    <source>
        <dbReference type="Proteomes" id="UP000593571"/>
    </source>
</evidence>
<feature type="domain" description="Ionotropic glutamate receptor C-terminal" evidence="24">
    <location>
        <begin position="415"/>
        <end position="790"/>
    </location>
</feature>
<evidence type="ECO:0000256" key="1">
    <source>
        <dbReference type="ARBA" id="ARBA00022448"/>
    </source>
</evidence>
<evidence type="ECO:0000256" key="22">
    <source>
        <dbReference type="PIRSR" id="PIRSR601508-3"/>
    </source>
</evidence>
<accession>A0A7J8BQL1</accession>
<gene>
    <name evidence="26" type="ORF">HJG63_005942</name>
</gene>
<evidence type="ECO:0000256" key="10">
    <source>
        <dbReference type="ARBA" id="ARBA00023139"/>
    </source>
</evidence>
<keyword evidence="10" id="KW-0564">Palmitate</keyword>
<evidence type="ECO:0000259" key="25">
    <source>
        <dbReference type="SMART" id="SM00918"/>
    </source>
</evidence>
<dbReference type="GO" id="GO:0045211">
    <property type="term" value="C:postsynaptic membrane"/>
    <property type="evidence" value="ECO:0007669"/>
    <property type="project" value="UniProtKB-SubCell"/>
</dbReference>
<keyword evidence="3" id="KW-0597">Phosphoprotein</keyword>
<evidence type="ECO:0000256" key="7">
    <source>
        <dbReference type="ARBA" id="ARBA00023018"/>
    </source>
</evidence>
<sequence>MQKIMHISVLLSLVLWGLIFGVSSNSIQIGGLFPRGADQEYSAFRVGMVQFSTSEFRLTPHIDNLEVANSFAVTNAFCSQFSRGVYAIFGFYDKKSVNTITSFCGTLHVSFITPSFPTDGTHPFVIQMRPDLKGALLSLIEYYQWDKFAYLYDSDRGLSTLQAVLDSAAEKKWQVTAINVGNINNDKKDETYRSLFQDLELKKERRVILDCERDKVNDIVDQVITIGKHVKGYHYIIANLGFTDGDLLKIQFGGANVSGFQIVDYDDSLVSKFIERWSTLEEKEYPGAHTTTIKYTSALTYDAVQVMTEAFRNLRKQRIEISRRGNAGDCLANPAVPWGQGVEIERALKQVQVEGLSGNIKFDQNGKRINYTINIMELKTNGPRKIGYWSEVDKMVVTLTELPSGNDTSGLENKTVVVTTILESPYVMMKKNHEMLEGNERYEGYCVDLAAEIAKHCGFKYKLTIVGDGKYGARDADTKIWNGMVGELVYGKADIAIAPLTITLVREEVIDFSKPFMSLGISIMIKKPQKSKPGVFSFLDPLAYEIWMCIVFAYIGVSVVLFLVSRFSPYEWHTEEFEDGRETQSSESTNEFGIFNSLWFSLGAFMQQGCDISPRSLSGRIVGGVWWFFTLIIISSYTANLAAFLTVERMVSPIESAEDLSKQTEIAYGTLDSGSTKEFFRRSKIAVFDKMWTYMRSAEPSVFVRTTAEGVARVRKSKGKYAYLLESTMNEYIEQRKPCDTMKVGGNLDSKGYGIATPKGSSLRTPVNLAVLKLSEQGVLDKLKNKWWYDKGECGAKDSGSKEKTSALSLSNVAGVFYILVGGLGLAMLVALIEFCYKSRAEAKRMKVAKNAQNINPSSSQNSQNFATYKEGYNVYGIESVKI</sequence>
<keyword evidence="27" id="KW-1185">Reference proteome</keyword>
<dbReference type="GO" id="GO:0007166">
    <property type="term" value="P:cell surface receptor signaling pathway"/>
    <property type="evidence" value="ECO:0007669"/>
    <property type="project" value="UniProtKB-ARBA"/>
</dbReference>
<feature type="signal peptide" evidence="23">
    <location>
        <begin position="1"/>
        <end position="24"/>
    </location>
</feature>
<dbReference type="FunFam" id="1.10.287.70:FF:000099">
    <property type="entry name" value="glutamate receptor 2 isoform X1"/>
    <property type="match status" value="1"/>
</dbReference>
<keyword evidence="16" id="KW-0449">Lipoprotein</keyword>
<evidence type="ECO:0000313" key="26">
    <source>
        <dbReference type="EMBL" id="KAF6401127.1"/>
    </source>
</evidence>
<feature type="transmembrane region" description="Helical" evidence="23">
    <location>
        <begin position="542"/>
        <end position="564"/>
    </location>
</feature>
<evidence type="ECO:0000256" key="17">
    <source>
        <dbReference type="ARBA" id="ARBA00023303"/>
    </source>
</evidence>
<keyword evidence="11 22" id="KW-1015">Disulfide bond</keyword>
<feature type="binding site" evidence="20">
    <location>
        <position position="499"/>
    </location>
    <ligand>
        <name>L-glutamate</name>
        <dbReference type="ChEBI" id="CHEBI:29985"/>
    </ligand>
</feature>
<dbReference type="Gene3D" id="1.10.287.70">
    <property type="match status" value="2"/>
</dbReference>
<evidence type="ECO:0000256" key="16">
    <source>
        <dbReference type="ARBA" id="ARBA00023288"/>
    </source>
</evidence>
<feature type="site" description="Crucial to convey clamshell closure to channel opening" evidence="21">
    <location>
        <position position="654"/>
    </location>
</feature>
<feature type="site" description="Interaction with the cone snail toxin Con-ikot-ikot" evidence="21">
    <location>
        <position position="773"/>
    </location>
</feature>
<name>A0A7J8BQL1_ROUAE</name>
<evidence type="ECO:0000256" key="21">
    <source>
        <dbReference type="PIRSR" id="PIRSR601508-2"/>
    </source>
</evidence>
<keyword evidence="5 23" id="KW-0732">Signal</keyword>
<comment type="function">
    <text evidence="23">Receptor for glutamate that functions as a ligand-gated ion channel in the central nervous system and plays an important role in excitatory synaptic transmission. L-glutamate acts as an excitatory neurotransmitter at many synapses in the central nervous system.</text>
</comment>
<keyword evidence="9 23" id="KW-0472">Membrane</keyword>
<dbReference type="InterPro" id="IPR001828">
    <property type="entry name" value="ANF_lig-bd_rcpt"/>
</dbReference>
<evidence type="ECO:0000256" key="19">
    <source>
        <dbReference type="ARBA" id="ARBA00036634"/>
    </source>
</evidence>
<dbReference type="InterPro" id="IPR028082">
    <property type="entry name" value="Peripla_BP_I"/>
</dbReference>
<feature type="disulfide bond" evidence="22">
    <location>
        <begin position="739"/>
        <end position="794"/>
    </location>
</feature>
<feature type="site" description="Interaction with the cone snail toxin Con-ikot-ikot" evidence="21">
    <location>
        <position position="681"/>
    </location>
</feature>
<dbReference type="Pfam" id="PF01094">
    <property type="entry name" value="ANF_receptor"/>
    <property type="match status" value="1"/>
</dbReference>
<evidence type="ECO:0000256" key="5">
    <source>
        <dbReference type="ARBA" id="ARBA00022729"/>
    </source>
</evidence>
<evidence type="ECO:0000256" key="2">
    <source>
        <dbReference type="ARBA" id="ARBA00022475"/>
    </source>
</evidence>
<feature type="binding site" evidence="20">
    <location>
        <position position="501"/>
    </location>
    <ligand>
        <name>L-glutamate</name>
        <dbReference type="ChEBI" id="CHEBI:29985"/>
    </ligand>
</feature>
<comment type="caution">
    <text evidence="26">The sequence shown here is derived from an EMBL/GenBank/DDBJ whole genome shotgun (WGS) entry which is preliminary data.</text>
</comment>
<dbReference type="FunFam" id="3.40.190.10:FF:000666">
    <property type="entry name" value="Glutamate receptor, ionotropic, AMPA 2a"/>
    <property type="match status" value="1"/>
</dbReference>
<dbReference type="PRINTS" id="PR00177">
    <property type="entry name" value="NMDARECEPTOR"/>
</dbReference>
<evidence type="ECO:0000256" key="3">
    <source>
        <dbReference type="ARBA" id="ARBA00022553"/>
    </source>
</evidence>
<feature type="site" description="Interaction with the cone snail toxin Con-ikot-ikot" evidence="21">
    <location>
        <position position="474"/>
    </location>
</feature>